<evidence type="ECO:0000313" key="3">
    <source>
        <dbReference type="Proteomes" id="UP000253436"/>
    </source>
</evidence>
<dbReference type="Proteomes" id="UP000253436">
    <property type="component" value="Unassembled WGS sequence"/>
</dbReference>
<dbReference type="OrthoDB" id="9805588at2"/>
<dbReference type="PANTHER" id="PTHR40114:SF1">
    <property type="entry name" value="SLR0698 PROTEIN"/>
    <property type="match status" value="1"/>
</dbReference>
<sequence>MIEIERKFLVNSMAFKAEAHKSYAIKQGFLNSAKERTVRVRLKDEAGFLTVKGQSTANGLSRFEWEKSISTAEAEALLALCEPGIIDKVRYEVICGKHVYEIDEFFGDNEGLVVAEVELNAENESYTKPAWLGEEVTGDLKYYNSILSKTPYKLWSI</sequence>
<dbReference type="RefSeq" id="WP_114308211.1">
    <property type="nucleotide sequence ID" value="NZ_QPJO01000001.1"/>
</dbReference>
<dbReference type="CDD" id="cd07891">
    <property type="entry name" value="CYTH-like_CthTTM-like_1"/>
    <property type="match status" value="1"/>
</dbReference>
<evidence type="ECO:0000259" key="1">
    <source>
        <dbReference type="PROSITE" id="PS51707"/>
    </source>
</evidence>
<name>A0A368ZIY5_9FLAO</name>
<dbReference type="InterPro" id="IPR033469">
    <property type="entry name" value="CYTH-like_dom_sf"/>
</dbReference>
<comment type="caution">
    <text evidence="2">The sequence shown here is derived from an EMBL/GenBank/DDBJ whole genome shotgun (WGS) entry which is preliminary data.</text>
</comment>
<feature type="domain" description="CYTH" evidence="1">
    <location>
        <begin position="1"/>
        <end position="149"/>
    </location>
</feature>
<dbReference type="PIRSF" id="PIRSF016487">
    <property type="entry name" value="CYTH_UCP016487"/>
    <property type="match status" value="1"/>
</dbReference>
<dbReference type="SUPFAM" id="SSF55154">
    <property type="entry name" value="CYTH-like phosphatases"/>
    <property type="match status" value="1"/>
</dbReference>
<evidence type="ECO:0000313" key="2">
    <source>
        <dbReference type="EMBL" id="RCW93704.1"/>
    </source>
</evidence>
<dbReference type="AlphaFoldDB" id="A0A368ZIY5"/>
<proteinExistence type="predicted"/>
<gene>
    <name evidence="2" type="ORF">DFQ08_101502</name>
</gene>
<dbReference type="InterPro" id="IPR023577">
    <property type="entry name" value="CYTH_domain"/>
</dbReference>
<dbReference type="PANTHER" id="PTHR40114">
    <property type="entry name" value="SLR0698 PROTEIN"/>
    <property type="match status" value="1"/>
</dbReference>
<dbReference type="Gene3D" id="2.40.320.10">
    <property type="entry name" value="Hypothetical Protein Pfu-838710-001"/>
    <property type="match status" value="1"/>
</dbReference>
<reference evidence="2 3" key="1">
    <citation type="submission" date="2018-07" db="EMBL/GenBank/DDBJ databases">
        <title>Genomic Encyclopedia of Type Strains, Phase III (KMG-III): the genomes of soil and plant-associated and newly described type strains.</title>
        <authorList>
            <person name="Whitman W."/>
        </authorList>
    </citation>
    <scope>NUCLEOTIDE SEQUENCE [LARGE SCALE GENOMIC DNA]</scope>
    <source>
        <strain evidence="2 3">CECT 7958</strain>
    </source>
</reference>
<dbReference type="EMBL" id="QPJO01000001">
    <property type="protein sequence ID" value="RCW93704.1"/>
    <property type="molecule type" value="Genomic_DNA"/>
</dbReference>
<organism evidence="2 3">
    <name type="scientific">Winogradskyella arenosi</name>
    <dbReference type="NCBI Taxonomy" id="533325"/>
    <lineage>
        <taxon>Bacteria</taxon>
        <taxon>Pseudomonadati</taxon>
        <taxon>Bacteroidota</taxon>
        <taxon>Flavobacteriia</taxon>
        <taxon>Flavobacteriales</taxon>
        <taxon>Flavobacteriaceae</taxon>
        <taxon>Winogradskyella</taxon>
    </lineage>
</organism>
<dbReference type="InterPro" id="IPR012042">
    <property type="entry name" value="NeuTTM/CthTTM-like"/>
</dbReference>
<protein>
    <submittedName>
        <fullName evidence="2">CYTH domain-containing protein</fullName>
    </submittedName>
</protein>
<accession>A0A368ZIY5</accession>
<dbReference type="SMART" id="SM01118">
    <property type="entry name" value="CYTH"/>
    <property type="match status" value="1"/>
</dbReference>
<dbReference type="PROSITE" id="PS51707">
    <property type="entry name" value="CYTH"/>
    <property type="match status" value="1"/>
</dbReference>
<dbReference type="Pfam" id="PF01928">
    <property type="entry name" value="CYTH"/>
    <property type="match status" value="1"/>
</dbReference>
<keyword evidence="3" id="KW-1185">Reference proteome</keyword>